<dbReference type="PANTHER" id="PTHR42713">
    <property type="entry name" value="HISTIDINE KINASE-RELATED"/>
    <property type="match status" value="1"/>
</dbReference>
<evidence type="ECO:0000256" key="8">
    <source>
        <dbReference type="PROSITE-ProRule" id="PRU00169"/>
    </source>
</evidence>
<dbReference type="SMART" id="SM00342">
    <property type="entry name" value="HTH_ARAC"/>
    <property type="match status" value="1"/>
</dbReference>
<evidence type="ECO:0000259" key="11">
    <source>
        <dbReference type="PROSITE" id="PS50887"/>
    </source>
</evidence>
<dbReference type="InterPro" id="IPR011006">
    <property type="entry name" value="CheY-like_superfamily"/>
</dbReference>
<dbReference type="PROSITE" id="PS50887">
    <property type="entry name" value="GGDEF"/>
    <property type="match status" value="1"/>
</dbReference>
<name>A0A329LSH6_9BACL</name>
<evidence type="ECO:0000259" key="10">
    <source>
        <dbReference type="PROSITE" id="PS50110"/>
    </source>
</evidence>
<dbReference type="GO" id="GO:0003700">
    <property type="term" value="F:DNA-binding transcription factor activity"/>
    <property type="evidence" value="ECO:0007669"/>
    <property type="project" value="InterPro"/>
</dbReference>
<dbReference type="Pfam" id="PF00072">
    <property type="entry name" value="Response_reg"/>
    <property type="match status" value="1"/>
</dbReference>
<evidence type="ECO:0000256" key="5">
    <source>
        <dbReference type="ARBA" id="ARBA00023015"/>
    </source>
</evidence>
<dbReference type="PROSITE" id="PS50110">
    <property type="entry name" value="RESPONSE_REGULATORY"/>
    <property type="match status" value="1"/>
</dbReference>
<sequence length="550" mass="64385">MAQEAWMMYRVVIAEDEPLARQVLIASIQWEDHGMTIVAEAANGQEAWDAYREHKPDLIITDIRMPVMNGLELIECIRKHDRSTKIVVLSCLDEFDRVRKAFTLGISDYISKLTMTTDEMQHLLSRISQEMALVPEAKKRPADSLEQLQVKENLLKDFMFRSRFSVQEFLLFAGDMGWRINHASPILLCLIEIDDYSKLLERYKDDYGLLTKMSVLNVLDELLNDCAAGEVIYDNHNRYIVVFSSRRQQGDGQLQDELRDALERIRFAFTDYFGATLSIGVSEVYTGYANLRVMYRESRSALRRKFVLGASRTIGAQADLEDELSREAERAFAEMMNGWHMAHPQLEQQLKASVHEFLRRDEWEQGPVIDFFQLLLQMPIHVLKLSREHAWDHFQHYSSRLRQANSLREACETFTEYAHRTMQLREASPVWSREVMEAIRYMEREYCEEVTLTKLSSHVKLSSNYLGAMFKKETGFSPIEYLIQYRIVKAKELIAETDQRTYEIAEQVGISDYSYFSRMFKKMVGVSPSEYRKMHRYNDRWSEAEDEDQA</sequence>
<dbReference type="GO" id="GO:0043565">
    <property type="term" value="F:sequence-specific DNA binding"/>
    <property type="evidence" value="ECO:0007669"/>
    <property type="project" value="InterPro"/>
</dbReference>
<organism evidence="12 13">
    <name type="scientific">Paenibacillus contaminans</name>
    <dbReference type="NCBI Taxonomy" id="450362"/>
    <lineage>
        <taxon>Bacteria</taxon>
        <taxon>Bacillati</taxon>
        <taxon>Bacillota</taxon>
        <taxon>Bacilli</taxon>
        <taxon>Bacillales</taxon>
        <taxon>Paenibacillaceae</taxon>
        <taxon>Paenibacillus</taxon>
    </lineage>
</organism>
<dbReference type="AlphaFoldDB" id="A0A329LSH6"/>
<feature type="modified residue" description="4-aspartylphosphate" evidence="8">
    <location>
        <position position="62"/>
    </location>
</feature>
<feature type="domain" description="HTH araC/xylS-type" evidence="9">
    <location>
        <begin position="436"/>
        <end position="534"/>
    </location>
</feature>
<dbReference type="InterPro" id="IPR001789">
    <property type="entry name" value="Sig_transdc_resp-reg_receiver"/>
</dbReference>
<protein>
    <recommendedName>
        <fullName evidence="14">DNA-binding response regulator</fullName>
    </recommendedName>
</protein>
<dbReference type="Pfam" id="PF17853">
    <property type="entry name" value="GGDEF_2"/>
    <property type="match status" value="1"/>
</dbReference>
<keyword evidence="5" id="KW-0805">Transcription regulation</keyword>
<dbReference type="Gene3D" id="3.40.50.2300">
    <property type="match status" value="1"/>
</dbReference>
<evidence type="ECO:0000313" key="13">
    <source>
        <dbReference type="Proteomes" id="UP000250369"/>
    </source>
</evidence>
<evidence type="ECO:0000256" key="3">
    <source>
        <dbReference type="ARBA" id="ARBA00022553"/>
    </source>
</evidence>
<dbReference type="InterPro" id="IPR020449">
    <property type="entry name" value="Tscrpt_reg_AraC-type_HTH"/>
</dbReference>
<dbReference type="SUPFAM" id="SSF46689">
    <property type="entry name" value="Homeodomain-like"/>
    <property type="match status" value="2"/>
</dbReference>
<dbReference type="Pfam" id="PF12833">
    <property type="entry name" value="HTH_18"/>
    <property type="match status" value="1"/>
</dbReference>
<evidence type="ECO:0000256" key="1">
    <source>
        <dbReference type="ARBA" id="ARBA00004496"/>
    </source>
</evidence>
<evidence type="ECO:0000256" key="4">
    <source>
        <dbReference type="ARBA" id="ARBA00023012"/>
    </source>
</evidence>
<dbReference type="InterPro" id="IPR051552">
    <property type="entry name" value="HptR"/>
</dbReference>
<dbReference type="InterPro" id="IPR000160">
    <property type="entry name" value="GGDEF_dom"/>
</dbReference>
<keyword evidence="7" id="KW-0804">Transcription</keyword>
<dbReference type="PANTHER" id="PTHR42713:SF3">
    <property type="entry name" value="TRANSCRIPTIONAL REGULATORY PROTEIN HPTR"/>
    <property type="match status" value="1"/>
</dbReference>
<comment type="subcellular location">
    <subcellularLocation>
        <location evidence="1">Cytoplasm</location>
    </subcellularLocation>
</comment>
<dbReference type="SMART" id="SM00448">
    <property type="entry name" value="REC"/>
    <property type="match status" value="1"/>
</dbReference>
<feature type="domain" description="GGDEF" evidence="11">
    <location>
        <begin position="184"/>
        <end position="318"/>
    </location>
</feature>
<dbReference type="GO" id="GO:0005737">
    <property type="term" value="C:cytoplasm"/>
    <property type="evidence" value="ECO:0007669"/>
    <property type="project" value="UniProtKB-SubCell"/>
</dbReference>
<evidence type="ECO:0000259" key="9">
    <source>
        <dbReference type="PROSITE" id="PS01124"/>
    </source>
</evidence>
<accession>A0A329LSH6</accession>
<dbReference type="PRINTS" id="PR00032">
    <property type="entry name" value="HTHARAC"/>
</dbReference>
<dbReference type="GO" id="GO:0000160">
    <property type="term" value="P:phosphorelay signal transduction system"/>
    <property type="evidence" value="ECO:0007669"/>
    <property type="project" value="UniProtKB-KW"/>
</dbReference>
<evidence type="ECO:0000313" key="12">
    <source>
        <dbReference type="EMBL" id="RAV10102.1"/>
    </source>
</evidence>
<dbReference type="SUPFAM" id="SSF52172">
    <property type="entry name" value="CheY-like"/>
    <property type="match status" value="1"/>
</dbReference>
<dbReference type="Gene3D" id="1.10.10.60">
    <property type="entry name" value="Homeodomain-like"/>
    <property type="match status" value="2"/>
</dbReference>
<reference evidence="12 13" key="1">
    <citation type="journal article" date="2009" name="Int. J. Syst. Evol. Microbiol.">
        <title>Paenibacillus contaminans sp. nov., isolated from a contaminated laboratory plate.</title>
        <authorList>
            <person name="Chou J.H."/>
            <person name="Lee J.H."/>
            <person name="Lin M.C."/>
            <person name="Chang P.S."/>
            <person name="Arun A.B."/>
            <person name="Young C.C."/>
            <person name="Chen W.M."/>
        </authorList>
    </citation>
    <scope>NUCLEOTIDE SEQUENCE [LARGE SCALE GENOMIC DNA]</scope>
    <source>
        <strain evidence="12 13">CKOBP-6</strain>
    </source>
</reference>
<keyword evidence="13" id="KW-1185">Reference proteome</keyword>
<evidence type="ECO:0008006" key="14">
    <source>
        <dbReference type="Google" id="ProtNLM"/>
    </source>
</evidence>
<proteinExistence type="predicted"/>
<keyword evidence="6" id="KW-0238">DNA-binding</keyword>
<dbReference type="PROSITE" id="PS01124">
    <property type="entry name" value="HTH_ARAC_FAMILY_2"/>
    <property type="match status" value="1"/>
</dbReference>
<keyword evidence="3 8" id="KW-0597">Phosphoprotein</keyword>
<feature type="domain" description="Response regulatory" evidence="10">
    <location>
        <begin position="10"/>
        <end position="127"/>
    </location>
</feature>
<dbReference type="InterPro" id="IPR018060">
    <property type="entry name" value="HTH_AraC"/>
</dbReference>
<dbReference type="EMBL" id="QMFB01000045">
    <property type="protein sequence ID" value="RAV10102.1"/>
    <property type="molecule type" value="Genomic_DNA"/>
</dbReference>
<keyword evidence="4" id="KW-0902">Two-component regulatory system</keyword>
<dbReference type="CDD" id="cd17536">
    <property type="entry name" value="REC_YesN-like"/>
    <property type="match status" value="1"/>
</dbReference>
<dbReference type="InterPro" id="IPR009057">
    <property type="entry name" value="Homeodomain-like_sf"/>
</dbReference>
<gene>
    <name evidence="12" type="ORF">DQG23_38290</name>
</gene>
<evidence type="ECO:0000256" key="6">
    <source>
        <dbReference type="ARBA" id="ARBA00023125"/>
    </source>
</evidence>
<keyword evidence="2" id="KW-0963">Cytoplasm</keyword>
<evidence type="ECO:0000256" key="7">
    <source>
        <dbReference type="ARBA" id="ARBA00023163"/>
    </source>
</evidence>
<evidence type="ECO:0000256" key="2">
    <source>
        <dbReference type="ARBA" id="ARBA00022490"/>
    </source>
</evidence>
<dbReference type="Proteomes" id="UP000250369">
    <property type="component" value="Unassembled WGS sequence"/>
</dbReference>
<comment type="caution">
    <text evidence="12">The sequence shown here is derived from an EMBL/GenBank/DDBJ whole genome shotgun (WGS) entry which is preliminary data.</text>
</comment>
<dbReference type="InterPro" id="IPR041522">
    <property type="entry name" value="CdaR_GGDEF"/>
</dbReference>